<evidence type="ECO:0000313" key="2">
    <source>
        <dbReference type="Proteomes" id="UP001221142"/>
    </source>
</evidence>
<reference evidence="1" key="1">
    <citation type="submission" date="2023-03" db="EMBL/GenBank/DDBJ databases">
        <title>Massive genome expansion in bonnet fungi (Mycena s.s.) driven by repeated elements and novel gene families across ecological guilds.</title>
        <authorList>
            <consortium name="Lawrence Berkeley National Laboratory"/>
            <person name="Harder C.B."/>
            <person name="Miyauchi S."/>
            <person name="Viragh M."/>
            <person name="Kuo A."/>
            <person name="Thoen E."/>
            <person name="Andreopoulos B."/>
            <person name="Lu D."/>
            <person name="Skrede I."/>
            <person name="Drula E."/>
            <person name="Henrissat B."/>
            <person name="Morin E."/>
            <person name="Kohler A."/>
            <person name="Barry K."/>
            <person name="LaButti K."/>
            <person name="Morin E."/>
            <person name="Salamov A."/>
            <person name="Lipzen A."/>
            <person name="Mereny Z."/>
            <person name="Hegedus B."/>
            <person name="Baldrian P."/>
            <person name="Stursova M."/>
            <person name="Weitz H."/>
            <person name="Taylor A."/>
            <person name="Grigoriev I.V."/>
            <person name="Nagy L.G."/>
            <person name="Martin F."/>
            <person name="Kauserud H."/>
        </authorList>
    </citation>
    <scope>NUCLEOTIDE SEQUENCE</scope>
    <source>
        <strain evidence="1">9284</strain>
    </source>
</reference>
<accession>A0AAD7CDL0</accession>
<comment type="caution">
    <text evidence="1">The sequence shown here is derived from an EMBL/GenBank/DDBJ whole genome shotgun (WGS) entry which is preliminary data.</text>
</comment>
<dbReference type="Proteomes" id="UP001221142">
    <property type="component" value="Unassembled WGS sequence"/>
</dbReference>
<sequence length="491" mass="54349">MEARPSYVLPHPITSPVSISHLLSSNSAPEGLESRVASAHLAELESQLAPLEKFMALCSSHHADLIKSIKAHKSILSPIRRLPNELLAEIFMLLVRDAFHDLNSDSGQISEYPWVLARVCRHWNVVALGTRTLWSWVFLDLDVIGDEQEAVAMTQLFHERSGNSPLTVNIVDQSGTDTSDVFNVVLAHAERWQNFSLTLTGGSLLALALDGIRGRLDPLTTLQIHAGMSMDETRFALIDSFTTAPNLTAVHLWVYDSNGRGNFCFPIPLPWSQLTCLSLPLASNEEALSILPQLSCIVELQMVFDGRTDVVPSQNITLSCLRSLEIKERAWDDPPSSFLLNCLTCPILKHLLTERANPVGAALRFISRSGCSKTLNSFHILLHPISVDDTLSLVRAMPRLLVLGVGDFDDGVADSEIVQALHSHWLSVRDNSETAKLSVQFMNGQGSGSKDGDFGALSKDGFFIDIDEFQELDSIIDAKYFDYMNVWYLNQ</sequence>
<dbReference type="AlphaFoldDB" id="A0AAD7CDL0"/>
<dbReference type="EMBL" id="JARKIF010000002">
    <property type="protein sequence ID" value="KAJ7646494.1"/>
    <property type="molecule type" value="Genomic_DNA"/>
</dbReference>
<proteinExistence type="predicted"/>
<organism evidence="1 2">
    <name type="scientific">Roridomyces roridus</name>
    <dbReference type="NCBI Taxonomy" id="1738132"/>
    <lineage>
        <taxon>Eukaryota</taxon>
        <taxon>Fungi</taxon>
        <taxon>Dikarya</taxon>
        <taxon>Basidiomycota</taxon>
        <taxon>Agaricomycotina</taxon>
        <taxon>Agaricomycetes</taxon>
        <taxon>Agaricomycetidae</taxon>
        <taxon>Agaricales</taxon>
        <taxon>Marasmiineae</taxon>
        <taxon>Mycenaceae</taxon>
        <taxon>Roridomyces</taxon>
    </lineage>
</organism>
<name>A0AAD7CDL0_9AGAR</name>
<gene>
    <name evidence="1" type="ORF">FB45DRAFT_1018810</name>
</gene>
<keyword evidence="2" id="KW-1185">Reference proteome</keyword>
<evidence type="ECO:0008006" key="3">
    <source>
        <dbReference type="Google" id="ProtNLM"/>
    </source>
</evidence>
<protein>
    <recommendedName>
        <fullName evidence="3">F-box domain-containing protein</fullName>
    </recommendedName>
</protein>
<evidence type="ECO:0000313" key="1">
    <source>
        <dbReference type="EMBL" id="KAJ7646494.1"/>
    </source>
</evidence>